<evidence type="ECO:0008006" key="4">
    <source>
        <dbReference type="Google" id="ProtNLM"/>
    </source>
</evidence>
<proteinExistence type="predicted"/>
<evidence type="ECO:0000313" key="3">
    <source>
        <dbReference type="Proteomes" id="UP001183388"/>
    </source>
</evidence>
<organism evidence="2 3">
    <name type="scientific">Streptomyces boetiae</name>
    <dbReference type="NCBI Taxonomy" id="3075541"/>
    <lineage>
        <taxon>Bacteria</taxon>
        <taxon>Bacillati</taxon>
        <taxon>Actinomycetota</taxon>
        <taxon>Actinomycetes</taxon>
        <taxon>Kitasatosporales</taxon>
        <taxon>Streptomycetaceae</taxon>
        <taxon>Streptomyces</taxon>
    </lineage>
</organism>
<keyword evidence="3" id="KW-1185">Reference proteome</keyword>
<sequence length="194" mass="21581">MVNRNDATAAALPVLDDRGLVALFHTGASLPLLAAAGRTHPRQMCARLLGLGLRRVRKGWHAYDPETEARDMARYLRAWYEDGGTIRAFMDLGLEYGEVLALLAPARRRDGRHERRKPCPIPVANLVRRYLNDLEPLSELAVACRVSDNVVKRWLEEAGVTLRTAPQAREAATPRRARQAARASRAPANSRSGR</sequence>
<accession>A0ABU2L2J6</accession>
<reference evidence="3" key="1">
    <citation type="submission" date="2023-07" db="EMBL/GenBank/DDBJ databases">
        <title>30 novel species of actinomycetes from the DSMZ collection.</title>
        <authorList>
            <person name="Nouioui I."/>
        </authorList>
    </citation>
    <scope>NUCLEOTIDE SEQUENCE [LARGE SCALE GENOMIC DNA]</scope>
    <source>
        <strain evidence="3">DSM 44917</strain>
    </source>
</reference>
<dbReference type="EMBL" id="JAVREN010000002">
    <property type="protein sequence ID" value="MDT0305777.1"/>
    <property type="molecule type" value="Genomic_DNA"/>
</dbReference>
<feature type="region of interest" description="Disordered" evidence="1">
    <location>
        <begin position="165"/>
        <end position="194"/>
    </location>
</feature>
<evidence type="ECO:0000256" key="1">
    <source>
        <dbReference type="SAM" id="MobiDB-lite"/>
    </source>
</evidence>
<evidence type="ECO:0000313" key="2">
    <source>
        <dbReference type="EMBL" id="MDT0305777.1"/>
    </source>
</evidence>
<comment type="caution">
    <text evidence="2">The sequence shown here is derived from an EMBL/GenBank/DDBJ whole genome shotgun (WGS) entry which is preliminary data.</text>
</comment>
<feature type="compositionally biased region" description="Low complexity" evidence="1">
    <location>
        <begin position="180"/>
        <end position="194"/>
    </location>
</feature>
<protein>
    <recommendedName>
        <fullName evidence="4">Transposase</fullName>
    </recommendedName>
</protein>
<name>A0ABU2L2J6_9ACTN</name>
<dbReference type="RefSeq" id="WP_311628682.1">
    <property type="nucleotide sequence ID" value="NZ_JAVREN010000002.1"/>
</dbReference>
<dbReference type="Proteomes" id="UP001183388">
    <property type="component" value="Unassembled WGS sequence"/>
</dbReference>
<gene>
    <name evidence="2" type="ORF">RM780_02210</name>
</gene>